<gene>
    <name evidence="1" type="ORF">PHPALM_21010</name>
</gene>
<evidence type="ECO:0000313" key="1">
    <source>
        <dbReference type="EMBL" id="POM63567.1"/>
    </source>
</evidence>
<name>A0A2P4XDD5_9STRA</name>
<dbReference type="EMBL" id="NCKW01011404">
    <property type="protein sequence ID" value="POM63567.1"/>
    <property type="molecule type" value="Genomic_DNA"/>
</dbReference>
<accession>A0A2P4XDD5</accession>
<dbReference type="AlphaFoldDB" id="A0A2P4XDD5"/>
<evidence type="ECO:0000313" key="2">
    <source>
        <dbReference type="Proteomes" id="UP000237271"/>
    </source>
</evidence>
<dbReference type="OrthoDB" id="73862at2759"/>
<proteinExistence type="predicted"/>
<dbReference type="Proteomes" id="UP000237271">
    <property type="component" value="Unassembled WGS sequence"/>
</dbReference>
<reference evidence="1 2" key="1">
    <citation type="journal article" date="2017" name="Genome Biol. Evol.">
        <title>Phytophthora megakarya and P. palmivora, closely related causal agents of cacao black pod rot, underwent increases in genome sizes and gene numbers by different mechanisms.</title>
        <authorList>
            <person name="Ali S.S."/>
            <person name="Shao J."/>
            <person name="Lary D.J."/>
            <person name="Kronmiller B."/>
            <person name="Shen D."/>
            <person name="Strem M.D."/>
            <person name="Amoako-Attah I."/>
            <person name="Akrofi A.Y."/>
            <person name="Begoude B.A."/>
            <person name="Ten Hoopen G.M."/>
            <person name="Coulibaly K."/>
            <person name="Kebe B.I."/>
            <person name="Melnick R.L."/>
            <person name="Guiltinan M.J."/>
            <person name="Tyler B.M."/>
            <person name="Meinhardt L.W."/>
            <person name="Bailey B.A."/>
        </authorList>
    </citation>
    <scope>NUCLEOTIDE SEQUENCE [LARGE SCALE GENOMIC DNA]</scope>
    <source>
        <strain evidence="2">sbr112.9</strain>
    </source>
</reference>
<organism evidence="1 2">
    <name type="scientific">Phytophthora palmivora</name>
    <dbReference type="NCBI Taxonomy" id="4796"/>
    <lineage>
        <taxon>Eukaryota</taxon>
        <taxon>Sar</taxon>
        <taxon>Stramenopiles</taxon>
        <taxon>Oomycota</taxon>
        <taxon>Peronosporomycetes</taxon>
        <taxon>Peronosporales</taxon>
        <taxon>Peronosporaceae</taxon>
        <taxon>Phytophthora</taxon>
    </lineage>
</organism>
<sequence length="79" mass="9201">MSNSERGKYYRRRRKLYGAYLKEQVADLREEITALTAHQVQQELALSQRRTPLDATVHIVNEYCSLFSHGPPVRLVVNE</sequence>
<protein>
    <submittedName>
        <fullName evidence="1">Uncharacterized protein</fullName>
    </submittedName>
</protein>
<comment type="caution">
    <text evidence="1">The sequence shown here is derived from an EMBL/GenBank/DDBJ whole genome shotgun (WGS) entry which is preliminary data.</text>
</comment>
<keyword evidence="2" id="KW-1185">Reference proteome</keyword>